<dbReference type="EMBL" id="MU825396">
    <property type="protein sequence ID" value="KAJ7394751.1"/>
    <property type="molecule type" value="Genomic_DNA"/>
</dbReference>
<keyword evidence="2" id="KW-1185">Reference proteome</keyword>
<dbReference type="AlphaFoldDB" id="A0A9X0DCN2"/>
<accession>A0A9X0DCN2</accession>
<organism evidence="1 2">
    <name type="scientific">Desmophyllum pertusum</name>
    <dbReference type="NCBI Taxonomy" id="174260"/>
    <lineage>
        <taxon>Eukaryota</taxon>
        <taxon>Metazoa</taxon>
        <taxon>Cnidaria</taxon>
        <taxon>Anthozoa</taxon>
        <taxon>Hexacorallia</taxon>
        <taxon>Scleractinia</taxon>
        <taxon>Caryophylliina</taxon>
        <taxon>Caryophylliidae</taxon>
        <taxon>Desmophyllum</taxon>
    </lineage>
</organism>
<proteinExistence type="predicted"/>
<sequence length="70" mass="7764">MAKIQAIVALVGILFIAALLVNETTCFVTRSKKEFKMVRMTREICAAARSMDCAGLEKRELQVPEDGAIY</sequence>
<protein>
    <submittedName>
        <fullName evidence="1">Uncharacterized protein</fullName>
    </submittedName>
</protein>
<name>A0A9X0DCN2_9CNID</name>
<evidence type="ECO:0000313" key="1">
    <source>
        <dbReference type="EMBL" id="KAJ7394751.1"/>
    </source>
</evidence>
<gene>
    <name evidence="1" type="ORF">OS493_000584</name>
</gene>
<dbReference type="Proteomes" id="UP001163046">
    <property type="component" value="Unassembled WGS sequence"/>
</dbReference>
<comment type="caution">
    <text evidence="1">The sequence shown here is derived from an EMBL/GenBank/DDBJ whole genome shotgun (WGS) entry which is preliminary data.</text>
</comment>
<reference evidence="1" key="1">
    <citation type="submission" date="2023-01" db="EMBL/GenBank/DDBJ databases">
        <title>Genome assembly of the deep-sea coral Lophelia pertusa.</title>
        <authorList>
            <person name="Herrera S."/>
            <person name="Cordes E."/>
        </authorList>
    </citation>
    <scope>NUCLEOTIDE SEQUENCE</scope>
    <source>
        <strain evidence="1">USNM1676648</strain>
        <tissue evidence="1">Polyp</tissue>
    </source>
</reference>
<evidence type="ECO:0000313" key="2">
    <source>
        <dbReference type="Proteomes" id="UP001163046"/>
    </source>
</evidence>